<feature type="transmembrane region" description="Helical" evidence="9">
    <location>
        <begin position="12"/>
        <end position="36"/>
    </location>
</feature>
<feature type="transmembrane region" description="Helical" evidence="9">
    <location>
        <begin position="149"/>
        <end position="170"/>
    </location>
</feature>
<sequence>MFRSTRKRLTIRFTFVMIGALFAFNLLSYSVLNIVLRHDQENVLKTNLMNKYHDLREHLTAPDDDDNQIWWINDKNGKMIQLSKYAAMYFNTNTIHQIGALKPSQIVFKELHIQGRESYWLFLSSPSNLEGKQLVGALNITEAQQLLHLWAFVSFGMSILFVAVCSVLAYKMADTAMQPIKEAMNKQKRFTADASHELRSPLAVMQTAIDVLQAEGSERMQPYEKQVLYNLQDEVQRMTYIVNQMLQLARADQGDILQKNETDLSELVKEIVQKFSLLARNHQLHLEAIVPNKAIVANVDSAKITQLLTILLDNAIAYTQPHGKIKLIAEQTSNEAILRCVDNGPGIDEIHHQKIFERFYRVESPRTRNRASALSSEDSKHSGTGLGLSIASEIVRMHGGDIRVDSMLGRGTEFVVTLPLN</sequence>
<dbReference type="SUPFAM" id="SSF47384">
    <property type="entry name" value="Homodimeric domain of signal transducing histidine kinase"/>
    <property type="match status" value="1"/>
</dbReference>
<evidence type="ECO:0000256" key="5">
    <source>
        <dbReference type="ARBA" id="ARBA00022741"/>
    </source>
</evidence>
<dbReference type="InterPro" id="IPR036097">
    <property type="entry name" value="HisK_dim/P_sf"/>
</dbReference>
<evidence type="ECO:0000256" key="9">
    <source>
        <dbReference type="SAM" id="Phobius"/>
    </source>
</evidence>
<dbReference type="InterPro" id="IPR050736">
    <property type="entry name" value="Sensor_HK_Regulatory"/>
</dbReference>
<dbReference type="PANTHER" id="PTHR43711">
    <property type="entry name" value="TWO-COMPONENT HISTIDINE KINASE"/>
    <property type="match status" value="1"/>
</dbReference>
<comment type="caution">
    <text evidence="11">The sequence shown here is derived from an EMBL/GenBank/DDBJ whole genome shotgun (WGS) entry which is preliminary data.</text>
</comment>
<dbReference type="PROSITE" id="PS50109">
    <property type="entry name" value="HIS_KIN"/>
    <property type="match status" value="1"/>
</dbReference>
<dbReference type="EMBL" id="JAGGKP010000005">
    <property type="protein sequence ID" value="MBP1937470.1"/>
    <property type="molecule type" value="Genomic_DNA"/>
</dbReference>
<evidence type="ECO:0000256" key="1">
    <source>
        <dbReference type="ARBA" id="ARBA00000085"/>
    </source>
</evidence>
<keyword evidence="6 11" id="KW-0418">Kinase</keyword>
<dbReference type="CDD" id="cd00075">
    <property type="entry name" value="HATPase"/>
    <property type="match status" value="1"/>
</dbReference>
<accession>A0ABS4H4L3</accession>
<evidence type="ECO:0000313" key="12">
    <source>
        <dbReference type="Proteomes" id="UP001519273"/>
    </source>
</evidence>
<keyword evidence="9" id="KW-0812">Transmembrane</keyword>
<name>A0ABS4H4L3_9BACL</name>
<dbReference type="Gene3D" id="1.10.287.130">
    <property type="match status" value="1"/>
</dbReference>
<dbReference type="GO" id="GO:0016301">
    <property type="term" value="F:kinase activity"/>
    <property type="evidence" value="ECO:0007669"/>
    <property type="project" value="UniProtKB-KW"/>
</dbReference>
<dbReference type="SUPFAM" id="SSF55874">
    <property type="entry name" value="ATPase domain of HSP90 chaperone/DNA topoisomerase II/histidine kinase"/>
    <property type="match status" value="1"/>
</dbReference>
<dbReference type="SMART" id="SM00387">
    <property type="entry name" value="HATPase_c"/>
    <property type="match status" value="1"/>
</dbReference>
<evidence type="ECO:0000256" key="2">
    <source>
        <dbReference type="ARBA" id="ARBA00012438"/>
    </source>
</evidence>
<keyword evidence="4" id="KW-0808">Transferase</keyword>
<keyword evidence="3" id="KW-0597">Phosphoprotein</keyword>
<dbReference type="InterPro" id="IPR005467">
    <property type="entry name" value="His_kinase_dom"/>
</dbReference>
<dbReference type="InterPro" id="IPR003594">
    <property type="entry name" value="HATPase_dom"/>
</dbReference>
<dbReference type="EC" id="2.7.13.3" evidence="2"/>
<keyword evidence="12" id="KW-1185">Reference proteome</keyword>
<feature type="domain" description="Histidine kinase" evidence="10">
    <location>
        <begin position="193"/>
        <end position="421"/>
    </location>
</feature>
<reference evidence="11 12" key="1">
    <citation type="submission" date="2021-03" db="EMBL/GenBank/DDBJ databases">
        <title>Genomic Encyclopedia of Type Strains, Phase IV (KMG-IV): sequencing the most valuable type-strain genomes for metagenomic binning, comparative biology and taxonomic classification.</title>
        <authorList>
            <person name="Goeker M."/>
        </authorList>
    </citation>
    <scope>NUCLEOTIDE SEQUENCE [LARGE SCALE GENOMIC DNA]</scope>
    <source>
        <strain evidence="11 12">DSM 23491</strain>
    </source>
</reference>
<dbReference type="Pfam" id="PF00512">
    <property type="entry name" value="HisKA"/>
    <property type="match status" value="1"/>
</dbReference>
<gene>
    <name evidence="11" type="ORF">J2Z20_002365</name>
</gene>
<proteinExistence type="predicted"/>
<dbReference type="Pfam" id="PF02518">
    <property type="entry name" value="HATPase_c"/>
    <property type="match status" value="1"/>
</dbReference>
<keyword evidence="8" id="KW-0902">Two-component regulatory system</keyword>
<comment type="catalytic activity">
    <reaction evidence="1">
        <text>ATP + protein L-histidine = ADP + protein N-phospho-L-histidine.</text>
        <dbReference type="EC" id="2.7.13.3"/>
    </reaction>
</comment>
<keyword evidence="9" id="KW-1133">Transmembrane helix</keyword>
<dbReference type="SMART" id="SM00388">
    <property type="entry name" value="HisKA"/>
    <property type="match status" value="1"/>
</dbReference>
<dbReference type="Proteomes" id="UP001519273">
    <property type="component" value="Unassembled WGS sequence"/>
</dbReference>
<keyword evidence="7" id="KW-0067">ATP-binding</keyword>
<keyword evidence="5" id="KW-0547">Nucleotide-binding</keyword>
<dbReference type="Gene3D" id="3.30.565.10">
    <property type="entry name" value="Histidine kinase-like ATPase, C-terminal domain"/>
    <property type="match status" value="1"/>
</dbReference>
<evidence type="ECO:0000259" key="10">
    <source>
        <dbReference type="PROSITE" id="PS50109"/>
    </source>
</evidence>
<keyword evidence="9" id="KW-0472">Membrane</keyword>
<evidence type="ECO:0000313" key="11">
    <source>
        <dbReference type="EMBL" id="MBP1937470.1"/>
    </source>
</evidence>
<dbReference type="RefSeq" id="WP_209850026.1">
    <property type="nucleotide sequence ID" value="NZ_CBCRVE010000005.1"/>
</dbReference>
<dbReference type="PRINTS" id="PR00344">
    <property type="entry name" value="BCTRLSENSOR"/>
</dbReference>
<dbReference type="PANTHER" id="PTHR43711:SF1">
    <property type="entry name" value="HISTIDINE KINASE 1"/>
    <property type="match status" value="1"/>
</dbReference>
<evidence type="ECO:0000256" key="3">
    <source>
        <dbReference type="ARBA" id="ARBA00022553"/>
    </source>
</evidence>
<evidence type="ECO:0000256" key="4">
    <source>
        <dbReference type="ARBA" id="ARBA00022679"/>
    </source>
</evidence>
<organism evidence="11 12">
    <name type="scientific">Paenibacillus sediminis</name>
    <dbReference type="NCBI Taxonomy" id="664909"/>
    <lineage>
        <taxon>Bacteria</taxon>
        <taxon>Bacillati</taxon>
        <taxon>Bacillota</taxon>
        <taxon>Bacilli</taxon>
        <taxon>Bacillales</taxon>
        <taxon>Paenibacillaceae</taxon>
        <taxon>Paenibacillus</taxon>
    </lineage>
</organism>
<evidence type="ECO:0000256" key="6">
    <source>
        <dbReference type="ARBA" id="ARBA00022777"/>
    </source>
</evidence>
<dbReference type="InterPro" id="IPR036890">
    <property type="entry name" value="HATPase_C_sf"/>
</dbReference>
<evidence type="ECO:0000256" key="7">
    <source>
        <dbReference type="ARBA" id="ARBA00022840"/>
    </source>
</evidence>
<protein>
    <recommendedName>
        <fullName evidence="2">histidine kinase</fullName>
        <ecNumber evidence="2">2.7.13.3</ecNumber>
    </recommendedName>
</protein>
<dbReference type="InterPro" id="IPR004358">
    <property type="entry name" value="Sig_transdc_His_kin-like_C"/>
</dbReference>
<dbReference type="InterPro" id="IPR003661">
    <property type="entry name" value="HisK_dim/P_dom"/>
</dbReference>
<dbReference type="CDD" id="cd00082">
    <property type="entry name" value="HisKA"/>
    <property type="match status" value="1"/>
</dbReference>
<evidence type="ECO:0000256" key="8">
    <source>
        <dbReference type="ARBA" id="ARBA00023012"/>
    </source>
</evidence>